<name>A0A0M9BPX1_9BACL</name>
<evidence type="ECO:0000313" key="5">
    <source>
        <dbReference type="Proteomes" id="UP000037688"/>
    </source>
</evidence>
<dbReference type="InterPro" id="IPR001647">
    <property type="entry name" value="HTH_TetR"/>
</dbReference>
<dbReference type="SUPFAM" id="SSF46689">
    <property type="entry name" value="Homeodomain-like"/>
    <property type="match status" value="1"/>
</dbReference>
<protein>
    <recommendedName>
        <fullName evidence="3">HTH tetR-type domain-containing protein</fullName>
    </recommendedName>
</protein>
<dbReference type="EMBL" id="LITU01000053">
    <property type="protein sequence ID" value="KOY16399.1"/>
    <property type="molecule type" value="Genomic_DNA"/>
</dbReference>
<dbReference type="Gene3D" id="1.10.357.10">
    <property type="entry name" value="Tetracycline Repressor, domain 2"/>
    <property type="match status" value="1"/>
</dbReference>
<feature type="DNA-binding region" description="H-T-H motif" evidence="2">
    <location>
        <begin position="38"/>
        <end position="57"/>
    </location>
</feature>
<dbReference type="PROSITE" id="PS50977">
    <property type="entry name" value="HTH_TETR_2"/>
    <property type="match status" value="1"/>
</dbReference>
<evidence type="ECO:0000259" key="3">
    <source>
        <dbReference type="PROSITE" id="PS50977"/>
    </source>
</evidence>
<dbReference type="PATRIC" id="fig|1705561.3.peg.2078"/>
<organism evidence="4 5">
    <name type="scientific">Paenibacillus xylanivorans</name>
    <dbReference type="NCBI Taxonomy" id="1705561"/>
    <lineage>
        <taxon>Bacteria</taxon>
        <taxon>Bacillati</taxon>
        <taxon>Bacillota</taxon>
        <taxon>Bacilli</taxon>
        <taxon>Bacillales</taxon>
        <taxon>Paenibacillaceae</taxon>
        <taxon>Paenibacillus</taxon>
    </lineage>
</organism>
<evidence type="ECO:0000256" key="1">
    <source>
        <dbReference type="ARBA" id="ARBA00023125"/>
    </source>
</evidence>
<proteinExistence type="predicted"/>
<dbReference type="InterPro" id="IPR050624">
    <property type="entry name" value="HTH-type_Tx_Regulator"/>
</dbReference>
<dbReference type="Pfam" id="PF00440">
    <property type="entry name" value="TetR_N"/>
    <property type="match status" value="1"/>
</dbReference>
<comment type="caution">
    <text evidence="4">The sequence shown here is derived from an EMBL/GenBank/DDBJ whole genome shotgun (WGS) entry which is preliminary data.</text>
</comment>
<dbReference type="Pfam" id="PF14278">
    <property type="entry name" value="TetR_C_8"/>
    <property type="match status" value="1"/>
</dbReference>
<dbReference type="PANTHER" id="PTHR43479:SF7">
    <property type="entry name" value="TETR-FAMILY TRANSCRIPTIONAL REGULATOR"/>
    <property type="match status" value="1"/>
</dbReference>
<dbReference type="AlphaFoldDB" id="A0A0M9BPX1"/>
<evidence type="ECO:0000256" key="2">
    <source>
        <dbReference type="PROSITE-ProRule" id="PRU00335"/>
    </source>
</evidence>
<reference evidence="4 5" key="1">
    <citation type="submission" date="2015-08" db="EMBL/GenBank/DDBJ databases">
        <title>Draft genome sequence of cellulolytic and xylanolytic Paenibacillus sp. A59, isolated from a decaying forest soil from Patagonia, Argentina.</title>
        <authorList>
            <person name="Ghio S."/>
            <person name="Caceres A.M."/>
            <person name="Talia P."/>
            <person name="Grasso D."/>
            <person name="Campos E."/>
        </authorList>
    </citation>
    <scope>NUCLEOTIDE SEQUENCE [LARGE SCALE GENOMIC DNA]</scope>
    <source>
        <strain evidence="4 5">A59</strain>
    </source>
</reference>
<dbReference type="Proteomes" id="UP000037688">
    <property type="component" value="Unassembled WGS sequence"/>
</dbReference>
<feature type="domain" description="HTH tetR-type" evidence="3">
    <location>
        <begin position="15"/>
        <end position="75"/>
    </location>
</feature>
<dbReference type="InterPro" id="IPR039532">
    <property type="entry name" value="TetR_C_Firmicutes"/>
</dbReference>
<dbReference type="OrthoDB" id="9810250at2"/>
<accession>A0A0M9BPX1</accession>
<gene>
    <name evidence="4" type="ORF">AMS66_11060</name>
</gene>
<keyword evidence="5" id="KW-1185">Reference proteome</keyword>
<dbReference type="PANTHER" id="PTHR43479">
    <property type="entry name" value="ACREF/ENVCD OPERON REPRESSOR-RELATED"/>
    <property type="match status" value="1"/>
</dbReference>
<evidence type="ECO:0000313" key="4">
    <source>
        <dbReference type="EMBL" id="KOY16399.1"/>
    </source>
</evidence>
<dbReference type="GO" id="GO:0003677">
    <property type="term" value="F:DNA binding"/>
    <property type="evidence" value="ECO:0007669"/>
    <property type="project" value="UniProtKB-UniRule"/>
</dbReference>
<sequence length="198" mass="22844">MSGEFSPNPNDPRVIRTRQLIQDAFFYHLNQKDFSAITVRDITQRATINRATFYAHFADKYELLESVLSFAFEEYVLKQIDVQAHLTEETLKQLVISLCNYHDSSNQCIKKYESVAPIFEENIKAQLEKLILELTTSQTDGAEPPKTLAYLATMLSWSIYGVTYRWNLEERQESPVELAERVVPFMLNGVGILNKIMP</sequence>
<dbReference type="RefSeq" id="WP_053780842.1">
    <property type="nucleotide sequence ID" value="NZ_LITU01000053.1"/>
</dbReference>
<keyword evidence="1 2" id="KW-0238">DNA-binding</keyword>
<dbReference type="InterPro" id="IPR009057">
    <property type="entry name" value="Homeodomain-like_sf"/>
</dbReference>